<protein>
    <submittedName>
        <fullName evidence="2">Uncharacterized protein</fullName>
    </submittedName>
</protein>
<sequence length="181" mass="20412">MLGCSIYFAFHPQIPKVWLHLHPNISSSRTFSEALSASRYTQVPAFFLPGTCLSAILNLNRSRFWAGGPFLPHPICFGEMRVSSSQLGVVFVILPAAAAAYLTYLTYQPLTSRLFARFSLAGRYFVLTLFADETLVLIPAEVRCLPIWKTWPGQTRQAKPHVLYKIHTSNTMMAWNRPHPA</sequence>
<evidence type="ECO:0000313" key="3">
    <source>
        <dbReference type="Proteomes" id="UP001285441"/>
    </source>
</evidence>
<dbReference type="Proteomes" id="UP001285441">
    <property type="component" value="Unassembled WGS sequence"/>
</dbReference>
<dbReference type="EMBL" id="JAULSW010000003">
    <property type="protein sequence ID" value="KAK3387092.1"/>
    <property type="molecule type" value="Genomic_DNA"/>
</dbReference>
<keyword evidence="1" id="KW-1133">Transmembrane helix</keyword>
<keyword evidence="1" id="KW-0812">Transmembrane</keyword>
<name>A0AAE0NSX2_9PEZI</name>
<reference evidence="2" key="2">
    <citation type="submission" date="2023-06" db="EMBL/GenBank/DDBJ databases">
        <authorList>
            <consortium name="Lawrence Berkeley National Laboratory"/>
            <person name="Haridas S."/>
            <person name="Hensen N."/>
            <person name="Bonometti L."/>
            <person name="Westerberg I."/>
            <person name="Brannstrom I.O."/>
            <person name="Guillou S."/>
            <person name="Cros-Aarteil S."/>
            <person name="Calhoun S."/>
            <person name="Kuo A."/>
            <person name="Mondo S."/>
            <person name="Pangilinan J."/>
            <person name="Riley R."/>
            <person name="LaButti K."/>
            <person name="Andreopoulos B."/>
            <person name="Lipzen A."/>
            <person name="Chen C."/>
            <person name="Yanf M."/>
            <person name="Daum C."/>
            <person name="Ng V."/>
            <person name="Clum A."/>
            <person name="Steindorff A."/>
            <person name="Ohm R."/>
            <person name="Martin F."/>
            <person name="Silar P."/>
            <person name="Natvig D."/>
            <person name="Lalanne C."/>
            <person name="Gautier V."/>
            <person name="Ament-velasquez S.L."/>
            <person name="Kruys A."/>
            <person name="Hutchinson M.I."/>
            <person name="Powell A.J."/>
            <person name="Barry K."/>
            <person name="Miller A.N."/>
            <person name="Grigoriev I.V."/>
            <person name="Debuchy R."/>
            <person name="Gladieux P."/>
            <person name="Thoren M.H."/>
            <person name="Johannesson H."/>
        </authorList>
    </citation>
    <scope>NUCLEOTIDE SEQUENCE</scope>
    <source>
        <strain evidence="2">CBS 232.78</strain>
    </source>
</reference>
<reference evidence="2" key="1">
    <citation type="journal article" date="2023" name="Mol. Phylogenet. Evol.">
        <title>Genome-scale phylogeny and comparative genomics of the fungal order Sordariales.</title>
        <authorList>
            <person name="Hensen N."/>
            <person name="Bonometti L."/>
            <person name="Westerberg I."/>
            <person name="Brannstrom I.O."/>
            <person name="Guillou S."/>
            <person name="Cros-Aarteil S."/>
            <person name="Calhoun S."/>
            <person name="Haridas S."/>
            <person name="Kuo A."/>
            <person name="Mondo S."/>
            <person name="Pangilinan J."/>
            <person name="Riley R."/>
            <person name="LaButti K."/>
            <person name="Andreopoulos B."/>
            <person name="Lipzen A."/>
            <person name="Chen C."/>
            <person name="Yan M."/>
            <person name="Daum C."/>
            <person name="Ng V."/>
            <person name="Clum A."/>
            <person name="Steindorff A."/>
            <person name="Ohm R.A."/>
            <person name="Martin F."/>
            <person name="Silar P."/>
            <person name="Natvig D.O."/>
            <person name="Lalanne C."/>
            <person name="Gautier V."/>
            <person name="Ament-Velasquez S.L."/>
            <person name="Kruys A."/>
            <person name="Hutchinson M.I."/>
            <person name="Powell A.J."/>
            <person name="Barry K."/>
            <person name="Miller A.N."/>
            <person name="Grigoriev I.V."/>
            <person name="Debuchy R."/>
            <person name="Gladieux P."/>
            <person name="Hiltunen Thoren M."/>
            <person name="Johannesson H."/>
        </authorList>
    </citation>
    <scope>NUCLEOTIDE SEQUENCE</scope>
    <source>
        <strain evidence="2">CBS 232.78</strain>
    </source>
</reference>
<feature type="transmembrane region" description="Helical" evidence="1">
    <location>
        <begin position="87"/>
        <end position="107"/>
    </location>
</feature>
<keyword evidence="3" id="KW-1185">Reference proteome</keyword>
<gene>
    <name evidence="2" type="ORF">B0H63DRAFT_469146</name>
</gene>
<dbReference type="AlphaFoldDB" id="A0AAE0NSX2"/>
<proteinExistence type="predicted"/>
<accession>A0AAE0NSX2</accession>
<evidence type="ECO:0000313" key="2">
    <source>
        <dbReference type="EMBL" id="KAK3387092.1"/>
    </source>
</evidence>
<comment type="caution">
    <text evidence="2">The sequence shown here is derived from an EMBL/GenBank/DDBJ whole genome shotgun (WGS) entry which is preliminary data.</text>
</comment>
<organism evidence="2 3">
    <name type="scientific">Podospora didyma</name>
    <dbReference type="NCBI Taxonomy" id="330526"/>
    <lineage>
        <taxon>Eukaryota</taxon>
        <taxon>Fungi</taxon>
        <taxon>Dikarya</taxon>
        <taxon>Ascomycota</taxon>
        <taxon>Pezizomycotina</taxon>
        <taxon>Sordariomycetes</taxon>
        <taxon>Sordariomycetidae</taxon>
        <taxon>Sordariales</taxon>
        <taxon>Podosporaceae</taxon>
        <taxon>Podospora</taxon>
    </lineage>
</organism>
<evidence type="ECO:0000256" key="1">
    <source>
        <dbReference type="SAM" id="Phobius"/>
    </source>
</evidence>
<keyword evidence="1" id="KW-0472">Membrane</keyword>